<sequence>MDNKSKLITCRQTLVVSNHRVFPQDLNNYGFMFGGRLLAILDDVASISVSRFTRRQTVTASIDQCNFLRSFQKDNSVCMETYVSGVGSRSIEVFAKVIGESLFSDERYIGATAFMTFVLRDSAPVINQLVPESDEEKAVVAGYAARKANRHVELIANQELMKQLNTNFPW</sequence>
<dbReference type="InterPro" id="IPR006683">
    <property type="entry name" value="Thioestr_dom"/>
</dbReference>
<organism evidence="5 6">
    <name type="scientific">Agrilactobacillus yilanensis</name>
    <dbReference type="NCBI Taxonomy" id="2485997"/>
    <lineage>
        <taxon>Bacteria</taxon>
        <taxon>Bacillati</taxon>
        <taxon>Bacillota</taxon>
        <taxon>Bacilli</taxon>
        <taxon>Lactobacillales</taxon>
        <taxon>Lactobacillaceae</taxon>
        <taxon>Agrilactobacillus</taxon>
    </lineage>
</organism>
<name>A0ABW4J725_9LACO</name>
<dbReference type="InterPro" id="IPR040170">
    <property type="entry name" value="Cytosol_ACT"/>
</dbReference>
<keyword evidence="6" id="KW-1185">Reference proteome</keyword>
<reference evidence="6" key="1">
    <citation type="journal article" date="2019" name="Int. J. Syst. Evol. Microbiol.">
        <title>The Global Catalogue of Microorganisms (GCM) 10K type strain sequencing project: providing services to taxonomists for standard genome sequencing and annotation.</title>
        <authorList>
            <consortium name="The Broad Institute Genomics Platform"/>
            <consortium name="The Broad Institute Genome Sequencing Center for Infectious Disease"/>
            <person name="Wu L."/>
            <person name="Ma J."/>
        </authorList>
    </citation>
    <scope>NUCLEOTIDE SEQUENCE [LARGE SCALE GENOMIC DNA]</scope>
    <source>
        <strain evidence="6">CCM 8896</strain>
    </source>
</reference>
<dbReference type="CDD" id="cd03442">
    <property type="entry name" value="BFIT_BACH"/>
    <property type="match status" value="1"/>
</dbReference>
<dbReference type="SUPFAM" id="SSF54637">
    <property type="entry name" value="Thioesterase/thiol ester dehydrase-isomerase"/>
    <property type="match status" value="1"/>
</dbReference>
<evidence type="ECO:0000256" key="1">
    <source>
        <dbReference type="ARBA" id="ARBA00010458"/>
    </source>
</evidence>
<dbReference type="EC" id="3.1.2.20" evidence="5"/>
<dbReference type="InterPro" id="IPR033120">
    <property type="entry name" value="HOTDOG_ACOT"/>
</dbReference>
<dbReference type="RefSeq" id="WP_125715722.1">
    <property type="nucleotide sequence ID" value="NZ_JBHTOP010000011.1"/>
</dbReference>
<dbReference type="PROSITE" id="PS51770">
    <property type="entry name" value="HOTDOG_ACOT"/>
    <property type="match status" value="1"/>
</dbReference>
<dbReference type="Proteomes" id="UP001597267">
    <property type="component" value="Unassembled WGS sequence"/>
</dbReference>
<evidence type="ECO:0000313" key="6">
    <source>
        <dbReference type="Proteomes" id="UP001597267"/>
    </source>
</evidence>
<evidence type="ECO:0000256" key="3">
    <source>
        <dbReference type="PROSITE-ProRule" id="PRU01106"/>
    </source>
</evidence>
<dbReference type="Pfam" id="PF03061">
    <property type="entry name" value="4HBT"/>
    <property type="match status" value="1"/>
</dbReference>
<comment type="similarity">
    <text evidence="1">Belongs to the acyl coenzyme A hydrolase family.</text>
</comment>
<evidence type="ECO:0000256" key="2">
    <source>
        <dbReference type="ARBA" id="ARBA00022801"/>
    </source>
</evidence>
<comment type="caution">
    <text evidence="5">The sequence shown here is derived from an EMBL/GenBank/DDBJ whole genome shotgun (WGS) entry which is preliminary data.</text>
</comment>
<protein>
    <submittedName>
        <fullName evidence="5">Acyl-CoA thioesterase</fullName>
        <ecNumber evidence="5">3.1.2.20</ecNumber>
    </submittedName>
</protein>
<dbReference type="InterPro" id="IPR029069">
    <property type="entry name" value="HotDog_dom_sf"/>
</dbReference>
<evidence type="ECO:0000259" key="4">
    <source>
        <dbReference type="PROSITE" id="PS51770"/>
    </source>
</evidence>
<keyword evidence="2 3" id="KW-0378">Hydrolase</keyword>
<gene>
    <name evidence="5" type="ORF">ACFQ5M_05085</name>
</gene>
<dbReference type="Gene3D" id="3.10.129.10">
    <property type="entry name" value="Hotdog Thioesterase"/>
    <property type="match status" value="1"/>
</dbReference>
<dbReference type="PANTHER" id="PTHR11049">
    <property type="entry name" value="ACYL COENZYME A THIOESTER HYDROLASE"/>
    <property type="match status" value="1"/>
</dbReference>
<accession>A0ABW4J725</accession>
<feature type="domain" description="HotDog ACOT-type" evidence="4">
    <location>
        <begin position="11"/>
        <end position="123"/>
    </location>
</feature>
<proteinExistence type="inferred from homology"/>
<dbReference type="PANTHER" id="PTHR11049:SF24">
    <property type="entry name" value="CYTOSOLIC ACYL COENZYME A THIOESTER HYDROLASE"/>
    <property type="match status" value="1"/>
</dbReference>
<dbReference type="EMBL" id="JBHTOP010000011">
    <property type="protein sequence ID" value="MFD1671463.1"/>
    <property type="molecule type" value="Genomic_DNA"/>
</dbReference>
<evidence type="ECO:0000313" key="5">
    <source>
        <dbReference type="EMBL" id="MFD1671463.1"/>
    </source>
</evidence>
<dbReference type="GO" id="GO:0047617">
    <property type="term" value="F:fatty acyl-CoA hydrolase activity"/>
    <property type="evidence" value="ECO:0007669"/>
    <property type="project" value="UniProtKB-EC"/>
</dbReference>